<sequence length="82" mass="9673">MPMRKLSGLMSLWMKFFMWTYSMCPIIWSKSISTVFIVKRLEQKLNRSSRLGPSRSMTRTLYERSVPNHFVCGIPSWPISIL</sequence>
<keyword evidence="1" id="KW-1133">Transmembrane helix</keyword>
<protein>
    <submittedName>
        <fullName evidence="2">Uncharacterized protein</fullName>
    </submittedName>
</protein>
<evidence type="ECO:0000313" key="2">
    <source>
        <dbReference type="EMBL" id="MXU84687.1"/>
    </source>
</evidence>
<dbReference type="AlphaFoldDB" id="A0A6B0U6B5"/>
<evidence type="ECO:0000256" key="1">
    <source>
        <dbReference type="SAM" id="Phobius"/>
    </source>
</evidence>
<organism evidence="2">
    <name type="scientific">Ixodes ricinus</name>
    <name type="common">Common tick</name>
    <name type="synonym">Acarus ricinus</name>
    <dbReference type="NCBI Taxonomy" id="34613"/>
    <lineage>
        <taxon>Eukaryota</taxon>
        <taxon>Metazoa</taxon>
        <taxon>Ecdysozoa</taxon>
        <taxon>Arthropoda</taxon>
        <taxon>Chelicerata</taxon>
        <taxon>Arachnida</taxon>
        <taxon>Acari</taxon>
        <taxon>Parasitiformes</taxon>
        <taxon>Ixodida</taxon>
        <taxon>Ixodoidea</taxon>
        <taxon>Ixodidae</taxon>
        <taxon>Ixodinae</taxon>
        <taxon>Ixodes</taxon>
    </lineage>
</organism>
<proteinExistence type="predicted"/>
<reference evidence="2" key="1">
    <citation type="submission" date="2019-12" db="EMBL/GenBank/DDBJ databases">
        <title>An insight into the sialome of adult female Ixodes ricinus ticks feeding for 6 days.</title>
        <authorList>
            <person name="Perner J."/>
            <person name="Ribeiro J.M.C."/>
        </authorList>
    </citation>
    <scope>NUCLEOTIDE SEQUENCE</scope>
    <source>
        <strain evidence="2">Semi-engorged</strain>
        <tissue evidence="2">Salivary glands</tissue>
    </source>
</reference>
<accession>A0A6B0U6B5</accession>
<dbReference type="EMBL" id="GIFC01002604">
    <property type="protein sequence ID" value="MXU84687.1"/>
    <property type="molecule type" value="Transcribed_RNA"/>
</dbReference>
<name>A0A6B0U6B5_IXORI</name>
<keyword evidence="1" id="KW-0812">Transmembrane</keyword>
<keyword evidence="1" id="KW-0472">Membrane</keyword>
<feature type="transmembrane region" description="Helical" evidence="1">
    <location>
        <begin position="16"/>
        <end position="38"/>
    </location>
</feature>